<dbReference type="RefSeq" id="WP_221044083.1">
    <property type="nucleotide sequence ID" value="NZ_AP024828.1"/>
</dbReference>
<evidence type="ECO:0000313" key="2">
    <source>
        <dbReference type="EMBL" id="BCZ20411.1"/>
    </source>
</evidence>
<organism evidence="2 3">
    <name type="scientific">Mycobacterium senriense</name>
    <dbReference type="NCBI Taxonomy" id="2775496"/>
    <lineage>
        <taxon>Bacteria</taxon>
        <taxon>Bacillati</taxon>
        <taxon>Actinomycetota</taxon>
        <taxon>Actinomycetes</taxon>
        <taxon>Mycobacteriales</taxon>
        <taxon>Mycobacteriaceae</taxon>
        <taxon>Mycobacterium</taxon>
        <taxon>Mycobacterium avium complex (MAC)</taxon>
    </lineage>
</organism>
<keyword evidence="3" id="KW-1185">Reference proteome</keyword>
<name>A0ABM7SJ01_9MYCO</name>
<gene>
    <name evidence="2" type="ORF">MTY59_02660</name>
</gene>
<evidence type="ECO:0000256" key="1">
    <source>
        <dbReference type="SAM" id="Coils"/>
    </source>
</evidence>
<dbReference type="EMBL" id="AP024828">
    <property type="protein sequence ID" value="BCZ20411.1"/>
    <property type="molecule type" value="Genomic_DNA"/>
</dbReference>
<dbReference type="Proteomes" id="UP000826012">
    <property type="component" value="Chromosome"/>
</dbReference>
<protein>
    <submittedName>
        <fullName evidence="2">Uncharacterized protein</fullName>
    </submittedName>
</protein>
<evidence type="ECO:0000313" key="3">
    <source>
        <dbReference type="Proteomes" id="UP000826012"/>
    </source>
</evidence>
<accession>A0ABM7SJ01</accession>
<sequence length="61" mass="6646">MNQTAEVGALQCVVAMKVVAKTGTGPLFRRYTAIAEEAERTLASLSERFSSTAQQRDDPDE</sequence>
<feature type="coiled-coil region" evidence="1">
    <location>
        <begin position="28"/>
        <end position="55"/>
    </location>
</feature>
<proteinExistence type="predicted"/>
<reference evidence="2 3" key="1">
    <citation type="submission" date="2021-07" db="EMBL/GenBank/DDBJ databases">
        <title>Complete genome sequence of nontuberculous Mycobacterium sp. TY59.</title>
        <authorList>
            <person name="Fukushima K."/>
        </authorList>
    </citation>
    <scope>NUCLEOTIDE SEQUENCE [LARGE SCALE GENOMIC DNA]</scope>
    <source>
        <strain evidence="2 3">TY59</strain>
    </source>
</reference>
<keyword evidence="1" id="KW-0175">Coiled coil</keyword>